<name>A0A0A8XVT2_ARUDO</name>
<protein>
    <submittedName>
        <fullName evidence="1">Uncharacterized protein</fullName>
    </submittedName>
</protein>
<proteinExistence type="predicted"/>
<reference evidence="1" key="2">
    <citation type="journal article" date="2015" name="Data Brief">
        <title>Shoot transcriptome of the giant reed, Arundo donax.</title>
        <authorList>
            <person name="Barrero R.A."/>
            <person name="Guerrero F.D."/>
            <person name="Moolhuijzen P."/>
            <person name="Goolsby J.A."/>
            <person name="Tidwell J."/>
            <person name="Bellgard S.E."/>
            <person name="Bellgard M.I."/>
        </authorList>
    </citation>
    <scope>NUCLEOTIDE SEQUENCE</scope>
    <source>
        <tissue evidence="1">Shoot tissue taken approximately 20 cm above the soil surface</tissue>
    </source>
</reference>
<sequence>MTSSTSLPQARYKSFTAIPTNLHVIIHIHWHGLIAPFGNQAQMRISRTKHHVSFQSALISRAHCALFPSNNTWATATT</sequence>
<evidence type="ECO:0000313" key="1">
    <source>
        <dbReference type="EMBL" id="JAD16868.1"/>
    </source>
</evidence>
<accession>A0A0A8XVT2</accession>
<reference evidence="1" key="1">
    <citation type="submission" date="2014-09" db="EMBL/GenBank/DDBJ databases">
        <authorList>
            <person name="Magalhaes I.L.F."/>
            <person name="Oliveira U."/>
            <person name="Santos F.R."/>
            <person name="Vidigal T.H.D.A."/>
            <person name="Brescovit A.D."/>
            <person name="Santos A.J."/>
        </authorList>
    </citation>
    <scope>NUCLEOTIDE SEQUENCE</scope>
    <source>
        <tissue evidence="1">Shoot tissue taken approximately 20 cm above the soil surface</tissue>
    </source>
</reference>
<dbReference type="AlphaFoldDB" id="A0A0A8XVT2"/>
<organism evidence="1">
    <name type="scientific">Arundo donax</name>
    <name type="common">Giant reed</name>
    <name type="synonym">Donax arundinaceus</name>
    <dbReference type="NCBI Taxonomy" id="35708"/>
    <lineage>
        <taxon>Eukaryota</taxon>
        <taxon>Viridiplantae</taxon>
        <taxon>Streptophyta</taxon>
        <taxon>Embryophyta</taxon>
        <taxon>Tracheophyta</taxon>
        <taxon>Spermatophyta</taxon>
        <taxon>Magnoliopsida</taxon>
        <taxon>Liliopsida</taxon>
        <taxon>Poales</taxon>
        <taxon>Poaceae</taxon>
        <taxon>PACMAD clade</taxon>
        <taxon>Arundinoideae</taxon>
        <taxon>Arundineae</taxon>
        <taxon>Arundo</taxon>
    </lineage>
</organism>
<dbReference type="EMBL" id="GBRH01281027">
    <property type="protein sequence ID" value="JAD16868.1"/>
    <property type="molecule type" value="Transcribed_RNA"/>
</dbReference>